<dbReference type="InterPro" id="IPR050565">
    <property type="entry name" value="LYPA1-2/EST-like"/>
</dbReference>
<keyword evidence="2" id="KW-0378">Hydrolase</keyword>
<dbReference type="STRING" id="1220589.CD32_19470"/>
<dbReference type="Gene3D" id="3.40.50.1820">
    <property type="entry name" value="alpha/beta hydrolase"/>
    <property type="match status" value="1"/>
</dbReference>
<dbReference type="AlphaFoldDB" id="A0A0A3IFD9"/>
<dbReference type="InterPro" id="IPR029058">
    <property type="entry name" value="AB_hydrolase_fold"/>
</dbReference>
<evidence type="ECO:0000259" key="3">
    <source>
        <dbReference type="Pfam" id="PF02230"/>
    </source>
</evidence>
<evidence type="ECO:0000256" key="1">
    <source>
        <dbReference type="ARBA" id="ARBA00006499"/>
    </source>
</evidence>
<dbReference type="eggNOG" id="COG0400">
    <property type="taxonomic scope" value="Bacteria"/>
</dbReference>
<name>A0A0A3IFD9_9BACI</name>
<comment type="similarity">
    <text evidence="1">Belongs to the AB hydrolase superfamily. AB hydrolase 2 family.</text>
</comment>
<dbReference type="PANTHER" id="PTHR10655:SF17">
    <property type="entry name" value="LYSOPHOSPHOLIPASE-LIKE PROTEIN 1"/>
    <property type="match status" value="1"/>
</dbReference>
<comment type="caution">
    <text evidence="4">The sequence shown here is derived from an EMBL/GenBank/DDBJ whole genome shotgun (WGS) entry which is preliminary data.</text>
</comment>
<dbReference type="RefSeq" id="WP_036157930.1">
    <property type="nucleotide sequence ID" value="NZ_AVCX01000001.1"/>
</dbReference>
<evidence type="ECO:0000313" key="4">
    <source>
        <dbReference type="EMBL" id="KGR81538.1"/>
    </source>
</evidence>
<organism evidence="4 5">
    <name type="scientific">Lysinibacillus odysseyi 34hs-1 = NBRC 100172</name>
    <dbReference type="NCBI Taxonomy" id="1220589"/>
    <lineage>
        <taxon>Bacteria</taxon>
        <taxon>Bacillati</taxon>
        <taxon>Bacillota</taxon>
        <taxon>Bacilli</taxon>
        <taxon>Bacillales</taxon>
        <taxon>Bacillaceae</taxon>
        <taxon>Lysinibacillus</taxon>
    </lineage>
</organism>
<protein>
    <submittedName>
        <fullName evidence="4">Esterase</fullName>
    </submittedName>
</protein>
<dbReference type="Proteomes" id="UP000030437">
    <property type="component" value="Unassembled WGS sequence"/>
</dbReference>
<dbReference type="EMBL" id="JPVP01000060">
    <property type="protein sequence ID" value="KGR81538.1"/>
    <property type="molecule type" value="Genomic_DNA"/>
</dbReference>
<gene>
    <name evidence="4" type="ORF">CD32_19470</name>
</gene>
<evidence type="ECO:0000313" key="5">
    <source>
        <dbReference type="Proteomes" id="UP000030437"/>
    </source>
</evidence>
<dbReference type="GO" id="GO:0052689">
    <property type="term" value="F:carboxylic ester hydrolase activity"/>
    <property type="evidence" value="ECO:0007669"/>
    <property type="project" value="TreeGrafter"/>
</dbReference>
<dbReference type="PANTHER" id="PTHR10655">
    <property type="entry name" value="LYSOPHOSPHOLIPASE-RELATED"/>
    <property type="match status" value="1"/>
</dbReference>
<dbReference type="Pfam" id="PF02230">
    <property type="entry name" value="Abhydrolase_2"/>
    <property type="match status" value="1"/>
</dbReference>
<dbReference type="GO" id="GO:0008474">
    <property type="term" value="F:palmitoyl-(protein) hydrolase activity"/>
    <property type="evidence" value="ECO:0007669"/>
    <property type="project" value="TreeGrafter"/>
</dbReference>
<accession>A0A0A3IFD9</accession>
<reference evidence="4 5" key="1">
    <citation type="submission" date="2014-02" db="EMBL/GenBank/DDBJ databases">
        <title>Draft genome sequence of Lysinibacillus odysseyi NBRC 100172.</title>
        <authorList>
            <person name="Zhang F."/>
            <person name="Wang G."/>
            <person name="Zhang L."/>
        </authorList>
    </citation>
    <scope>NUCLEOTIDE SEQUENCE [LARGE SCALE GENOMIC DNA]</scope>
    <source>
        <strain evidence="4 5">NBRC 100172</strain>
    </source>
</reference>
<dbReference type="InterPro" id="IPR003140">
    <property type="entry name" value="PLipase/COase/thioEstase"/>
</dbReference>
<dbReference type="OrthoDB" id="9795555at2"/>
<feature type="domain" description="Phospholipase/carboxylesterase/thioesterase" evidence="3">
    <location>
        <begin position="16"/>
        <end position="207"/>
    </location>
</feature>
<dbReference type="GO" id="GO:0005737">
    <property type="term" value="C:cytoplasm"/>
    <property type="evidence" value="ECO:0007669"/>
    <property type="project" value="TreeGrafter"/>
</dbReference>
<proteinExistence type="inferred from homology"/>
<evidence type="ECO:0000256" key="2">
    <source>
        <dbReference type="ARBA" id="ARBA00022801"/>
    </source>
</evidence>
<sequence>MQSPYTFIHKAPAVSAEKQPAIFLLHGLGSNEQDLLQLVKAFEGHCHIFSLQGPIEHRPGYAFYTFEEEGFPTREVFDKVIQFTQALIFEAISEFDLDMEKIYVVGFNQGAVVAQTLALVMGSAIRGTVALSGYIPEFVAVEYNKLPMDKSRIFISHGEYDFDFPFKWGEGSAAFFKDSGADVTFKAYPDGHGVNEENLKDLIAFIASDIPVNVN</sequence>
<dbReference type="SUPFAM" id="SSF53474">
    <property type="entry name" value="alpha/beta-Hydrolases"/>
    <property type="match status" value="1"/>
</dbReference>
<keyword evidence="5" id="KW-1185">Reference proteome</keyword>